<dbReference type="PANTHER" id="PTHR11070">
    <property type="entry name" value="UVRD / RECB / PCRA DNA HELICASE FAMILY MEMBER"/>
    <property type="match status" value="1"/>
</dbReference>
<organism evidence="2 3">
    <name type="scientific">Catenuloplanes niger</name>
    <dbReference type="NCBI Taxonomy" id="587534"/>
    <lineage>
        <taxon>Bacteria</taxon>
        <taxon>Bacillati</taxon>
        <taxon>Actinomycetota</taxon>
        <taxon>Actinomycetes</taxon>
        <taxon>Micromonosporales</taxon>
        <taxon>Micromonosporaceae</taxon>
        <taxon>Catenuloplanes</taxon>
    </lineage>
</organism>
<evidence type="ECO:0000256" key="1">
    <source>
        <dbReference type="SAM" id="MobiDB-lite"/>
    </source>
</evidence>
<keyword evidence="2" id="KW-0547">Nucleotide-binding</keyword>
<dbReference type="AlphaFoldDB" id="A0AAE3ZP84"/>
<feature type="region of interest" description="Disordered" evidence="1">
    <location>
        <begin position="127"/>
        <end position="181"/>
    </location>
</feature>
<dbReference type="InterPro" id="IPR000212">
    <property type="entry name" value="DNA_helicase_UvrD/REP"/>
</dbReference>
<dbReference type="GO" id="GO:0003677">
    <property type="term" value="F:DNA binding"/>
    <property type="evidence" value="ECO:0007669"/>
    <property type="project" value="InterPro"/>
</dbReference>
<gene>
    <name evidence="2" type="ORF">J2S44_002606</name>
</gene>
<keyword evidence="2" id="KW-0347">Helicase</keyword>
<dbReference type="GO" id="GO:0005829">
    <property type="term" value="C:cytosol"/>
    <property type="evidence" value="ECO:0007669"/>
    <property type="project" value="TreeGrafter"/>
</dbReference>
<name>A0AAE3ZP84_9ACTN</name>
<keyword evidence="2" id="KW-0378">Hydrolase</keyword>
<feature type="compositionally biased region" description="Low complexity" evidence="1">
    <location>
        <begin position="152"/>
        <end position="168"/>
    </location>
</feature>
<dbReference type="PANTHER" id="PTHR11070:SF45">
    <property type="entry name" value="DNA 3'-5' HELICASE"/>
    <property type="match status" value="1"/>
</dbReference>
<dbReference type="Gene3D" id="3.40.50.300">
    <property type="entry name" value="P-loop containing nucleotide triphosphate hydrolases"/>
    <property type="match status" value="2"/>
</dbReference>
<dbReference type="InterPro" id="IPR027417">
    <property type="entry name" value="P-loop_NTPase"/>
</dbReference>
<dbReference type="GO" id="GO:0000725">
    <property type="term" value="P:recombinational repair"/>
    <property type="evidence" value="ECO:0007669"/>
    <property type="project" value="TreeGrafter"/>
</dbReference>
<evidence type="ECO:0000313" key="3">
    <source>
        <dbReference type="Proteomes" id="UP001183629"/>
    </source>
</evidence>
<keyword evidence="3" id="KW-1185">Reference proteome</keyword>
<sequence length="678" mass="73144">MAVPSDELDFLAEVRAALARMLDTAAHRVATGADVAGDRWTAERLGRMLKSHLKELREEPAAPPYFGALHFTDGERHRIGRRRVTDAQGTPLVLDWRAPVSRAFYQARAADPQGVHVRRRYGWSGTTLTGYEDEHLPTTPPVTVRPSPPRPATGETAPTRPAATETGPGRPGATETAPVAGEASLSRLVAEEIERPRVGPMRDIVATIQPDQDDLVRAQIGDTVCVQGAPGTGKTAVGLHRAAYLLYAHRRQLERAGVLVLGPSRMFLGYVAAVLPALGEVRVEQRTLAELLPVAAVATDTPEAALVKHDARMAGVLERALWSRVTPPTEPLSVTDGSYRWRIPVPALERLLVDVLAENPRHGTGRERLRARIVALMQTQAERRGETPGYAWQQRMSRCAPVRELLDRVWPRVRPAELVAAFLSDPADPALSAAERAAVRWPRPRSARTARWTEADALLIDEVAGLIEAPPGFGHIIVDEAQDLSAMQCRAIARRGTHGSLTVLGDLAQGTTPWAPTSWAPLLAHLGRPGTPVTPLTAGFRVPAAVLTVANRLLAPLGVDVPPARSVRTDGVVRFLPSGSVRDTVAEALEREGSVAVIAASVDGLELPPSPRLTVLPAALAKGLEFDHVIVVEPADIVAAEPRGLNRLYVVLTRAVARLDVIHSRPLPAALRSRHAPQ</sequence>
<dbReference type="SUPFAM" id="SSF52540">
    <property type="entry name" value="P-loop containing nucleoside triphosphate hydrolases"/>
    <property type="match status" value="1"/>
</dbReference>
<evidence type="ECO:0000313" key="2">
    <source>
        <dbReference type="EMBL" id="MDR7322356.1"/>
    </source>
</evidence>
<dbReference type="Proteomes" id="UP001183629">
    <property type="component" value="Unassembled WGS sequence"/>
</dbReference>
<dbReference type="EMBL" id="JAVDYC010000001">
    <property type="protein sequence ID" value="MDR7322356.1"/>
    <property type="molecule type" value="Genomic_DNA"/>
</dbReference>
<keyword evidence="2" id="KW-0067">ATP-binding</keyword>
<reference evidence="2 3" key="1">
    <citation type="submission" date="2023-07" db="EMBL/GenBank/DDBJ databases">
        <title>Sequencing the genomes of 1000 actinobacteria strains.</title>
        <authorList>
            <person name="Klenk H.-P."/>
        </authorList>
    </citation>
    <scope>NUCLEOTIDE SEQUENCE [LARGE SCALE GENOMIC DNA]</scope>
    <source>
        <strain evidence="2 3">DSM 44711</strain>
    </source>
</reference>
<dbReference type="GO" id="GO:0005524">
    <property type="term" value="F:ATP binding"/>
    <property type="evidence" value="ECO:0007669"/>
    <property type="project" value="InterPro"/>
</dbReference>
<dbReference type="GO" id="GO:0043138">
    <property type="term" value="F:3'-5' DNA helicase activity"/>
    <property type="evidence" value="ECO:0007669"/>
    <property type="project" value="TreeGrafter"/>
</dbReference>
<accession>A0AAE3ZP84</accession>
<protein>
    <submittedName>
        <fullName evidence="2">DNA helicase IV</fullName>
    </submittedName>
</protein>
<comment type="caution">
    <text evidence="2">The sequence shown here is derived from an EMBL/GenBank/DDBJ whole genome shotgun (WGS) entry which is preliminary data.</text>
</comment>
<proteinExistence type="predicted"/>